<dbReference type="Proteomes" id="UP000187209">
    <property type="component" value="Unassembled WGS sequence"/>
</dbReference>
<gene>
    <name evidence="2" type="ORF">SteCoe_30533</name>
</gene>
<proteinExistence type="predicted"/>
<evidence type="ECO:0000256" key="1">
    <source>
        <dbReference type="SAM" id="MobiDB-lite"/>
    </source>
</evidence>
<name>A0A1R2B3C4_9CILI</name>
<evidence type="ECO:0000313" key="2">
    <source>
        <dbReference type="EMBL" id="OMJ71293.1"/>
    </source>
</evidence>
<reference evidence="2 3" key="1">
    <citation type="submission" date="2016-11" db="EMBL/GenBank/DDBJ databases">
        <title>The macronuclear genome of Stentor coeruleus: a giant cell with tiny introns.</title>
        <authorList>
            <person name="Slabodnick M."/>
            <person name="Ruby J.G."/>
            <person name="Reiff S.B."/>
            <person name="Swart E.C."/>
            <person name="Gosai S."/>
            <person name="Prabakaran S."/>
            <person name="Witkowska E."/>
            <person name="Larue G.E."/>
            <person name="Fisher S."/>
            <person name="Freeman R.M."/>
            <person name="Gunawardena J."/>
            <person name="Chu W."/>
            <person name="Stover N.A."/>
            <person name="Gregory B.D."/>
            <person name="Nowacki M."/>
            <person name="Derisi J."/>
            <person name="Roy S.W."/>
            <person name="Marshall W.F."/>
            <person name="Sood P."/>
        </authorList>
    </citation>
    <scope>NUCLEOTIDE SEQUENCE [LARGE SCALE GENOMIC DNA]</scope>
    <source>
        <strain evidence="2">WM001</strain>
    </source>
</reference>
<organism evidence="2 3">
    <name type="scientific">Stentor coeruleus</name>
    <dbReference type="NCBI Taxonomy" id="5963"/>
    <lineage>
        <taxon>Eukaryota</taxon>
        <taxon>Sar</taxon>
        <taxon>Alveolata</taxon>
        <taxon>Ciliophora</taxon>
        <taxon>Postciliodesmatophora</taxon>
        <taxon>Heterotrichea</taxon>
        <taxon>Heterotrichida</taxon>
        <taxon>Stentoridae</taxon>
        <taxon>Stentor</taxon>
    </lineage>
</organism>
<comment type="caution">
    <text evidence="2">The sequence shown here is derived from an EMBL/GenBank/DDBJ whole genome shotgun (WGS) entry which is preliminary data.</text>
</comment>
<dbReference type="AlphaFoldDB" id="A0A1R2B3C4"/>
<feature type="region of interest" description="Disordered" evidence="1">
    <location>
        <begin position="1"/>
        <end position="20"/>
    </location>
</feature>
<keyword evidence="3" id="KW-1185">Reference proteome</keyword>
<accession>A0A1R2B3C4</accession>
<evidence type="ECO:0000313" key="3">
    <source>
        <dbReference type="Proteomes" id="UP000187209"/>
    </source>
</evidence>
<protein>
    <submittedName>
        <fullName evidence="2">Uncharacterized protein</fullName>
    </submittedName>
</protein>
<sequence length="133" mass="15500">MRLSTAPDLPRISSKSSDRVQISRNSMPFSKIMKEIQLESMLATQNIKARSDAIKDRKNSQEVFVPSGLKTYNEGNLQELTVRSRFKQDEYKDRYTKIIKNNPHAFYKLTGEFTLYSDFSVKINRVGPYNKRK</sequence>
<dbReference type="EMBL" id="MPUH01001004">
    <property type="protein sequence ID" value="OMJ71293.1"/>
    <property type="molecule type" value="Genomic_DNA"/>
</dbReference>